<gene>
    <name evidence="2" type="ORF">SDC9_24308</name>
</gene>
<name>A0A644UHZ9_9ZZZZ</name>
<feature type="transmembrane region" description="Helical" evidence="1">
    <location>
        <begin position="62"/>
        <end position="81"/>
    </location>
</feature>
<keyword evidence="1" id="KW-1133">Transmembrane helix</keyword>
<evidence type="ECO:0000313" key="2">
    <source>
        <dbReference type="EMBL" id="MPL78443.1"/>
    </source>
</evidence>
<feature type="transmembrane region" description="Helical" evidence="1">
    <location>
        <begin position="38"/>
        <end position="56"/>
    </location>
</feature>
<sequence>MEFFIFLIYMSVVSFAMAFVAYAIILWLFGANGKLSRYAQIFFIPIAIIGWDLLTITRPIEYRYYVGGVPMAVIAIMLLYYRFVKGGNWSKNDPTPMELAGKAKKPSAKAMKYAARKNKKKGKI</sequence>
<reference evidence="2" key="1">
    <citation type="submission" date="2019-08" db="EMBL/GenBank/DDBJ databases">
        <authorList>
            <person name="Kucharzyk K."/>
            <person name="Murdoch R.W."/>
            <person name="Higgins S."/>
            <person name="Loffler F."/>
        </authorList>
    </citation>
    <scope>NUCLEOTIDE SEQUENCE</scope>
</reference>
<keyword evidence="1" id="KW-0472">Membrane</keyword>
<accession>A0A644UHZ9</accession>
<comment type="caution">
    <text evidence="2">The sequence shown here is derived from an EMBL/GenBank/DDBJ whole genome shotgun (WGS) entry which is preliminary data.</text>
</comment>
<feature type="transmembrane region" description="Helical" evidence="1">
    <location>
        <begin position="6"/>
        <end position="29"/>
    </location>
</feature>
<evidence type="ECO:0000256" key="1">
    <source>
        <dbReference type="SAM" id="Phobius"/>
    </source>
</evidence>
<dbReference type="EMBL" id="VSSQ01000116">
    <property type="protein sequence ID" value="MPL78443.1"/>
    <property type="molecule type" value="Genomic_DNA"/>
</dbReference>
<protein>
    <submittedName>
        <fullName evidence="2">Uncharacterized protein</fullName>
    </submittedName>
</protein>
<dbReference type="AlphaFoldDB" id="A0A644UHZ9"/>
<keyword evidence="1" id="KW-0812">Transmembrane</keyword>
<organism evidence="2">
    <name type="scientific">bioreactor metagenome</name>
    <dbReference type="NCBI Taxonomy" id="1076179"/>
    <lineage>
        <taxon>unclassified sequences</taxon>
        <taxon>metagenomes</taxon>
        <taxon>ecological metagenomes</taxon>
    </lineage>
</organism>
<proteinExistence type="predicted"/>